<evidence type="ECO:0000313" key="2">
    <source>
        <dbReference type="Proteomes" id="UP000187735"/>
    </source>
</evidence>
<dbReference type="EMBL" id="CP017641">
    <property type="protein sequence ID" value="APZ92205.1"/>
    <property type="molecule type" value="Genomic_DNA"/>
</dbReference>
<organism evidence="1 2">
    <name type="scientific">Fuerstiella marisgermanici</name>
    <dbReference type="NCBI Taxonomy" id="1891926"/>
    <lineage>
        <taxon>Bacteria</taxon>
        <taxon>Pseudomonadati</taxon>
        <taxon>Planctomycetota</taxon>
        <taxon>Planctomycetia</taxon>
        <taxon>Planctomycetales</taxon>
        <taxon>Planctomycetaceae</taxon>
        <taxon>Fuerstiella</taxon>
    </lineage>
</organism>
<evidence type="ECO:0000313" key="1">
    <source>
        <dbReference type="EMBL" id="APZ92205.1"/>
    </source>
</evidence>
<reference evidence="1 2" key="1">
    <citation type="journal article" date="2016" name="Front. Microbiol.">
        <title>Fuerstia marisgermanicae gen. nov., sp. nov., an Unusual Member of the Phylum Planctomycetes from the German Wadden Sea.</title>
        <authorList>
            <person name="Kohn T."/>
            <person name="Heuer A."/>
            <person name="Jogler M."/>
            <person name="Vollmers J."/>
            <person name="Boedeker C."/>
            <person name="Bunk B."/>
            <person name="Rast P."/>
            <person name="Borchert D."/>
            <person name="Glockner I."/>
            <person name="Freese H.M."/>
            <person name="Klenk H.P."/>
            <person name="Overmann J."/>
            <person name="Kaster A.K."/>
            <person name="Rohde M."/>
            <person name="Wiegand S."/>
            <person name="Jogler C."/>
        </authorList>
    </citation>
    <scope>NUCLEOTIDE SEQUENCE [LARGE SCALE GENOMIC DNA]</scope>
    <source>
        <strain evidence="1 2">NH11</strain>
    </source>
</reference>
<proteinExistence type="predicted"/>
<protein>
    <recommendedName>
        <fullName evidence="3">DUF3352 domain-containing protein</fullName>
    </recommendedName>
</protein>
<dbReference type="AlphaFoldDB" id="A0A1P8WDQ3"/>
<sequence length="668" mass="73093">MRVIRLAREFVISARIATFPANPDMSCSTTTVSPFSREKRMKTWANSAMTAVLLVAAAAPAITNRATAEDLRDALPPDVFLAVYGKHNSERDYQREHYAEVWNAVEETRIIEKTFQLIQARMAENDVGKMLAFRDTVKEALEPVQWKKLLELEEIIYGQKLDGPVGHSIVIARFPDDGAASLKQGLGNLFAMADEAGKDNINLVEETHANATLLTLQLPPQVPMSPVIGVRGDLFIFSTRTDFAKQALTLLDDPSAESKFDDPRVKKALSQLPEAEDALVFFDGKTLAQQLDGVIAFIRGVGAGNDEALRIATLIDSLLDELLIVDHEVTVEYTEGYQNRSATYGEAVSGHKNMVVGGMIANQKLFSDWSKWVPAEASSFSLNTGATVTPLYDWITTKIPEIFPESEQAFAKWDQIQDQFDVHLREDILQSFSGESVSIAMPGPPTPLGPSSKSVSFTRCSQPDRVKELIHRAFDALQEIPQVQAQGITLEESEQLEGFEVIRANLLMMMGGLTPVFGFQDGWMAMGSHVDAVQTVLDTRAGEHDSFAGTDQFAKFGLEVSGDVNAISYSNIGQSIRQAGQAMQQFGSMLPMIMAMAGQGGQGGPDLGPLQDVLQLLPPIGRIVSKFDFIESRLSVTQPGQNENSYVRHTVILIKPPAAAEAEAESAN</sequence>
<name>A0A1P8WDQ3_9PLAN</name>
<gene>
    <name evidence="1" type="ORF">Fuma_01814</name>
</gene>
<keyword evidence="2" id="KW-1185">Reference proteome</keyword>
<accession>A0A1P8WDQ3</accession>
<evidence type="ECO:0008006" key="3">
    <source>
        <dbReference type="Google" id="ProtNLM"/>
    </source>
</evidence>
<dbReference type="Proteomes" id="UP000187735">
    <property type="component" value="Chromosome"/>
</dbReference>
<dbReference type="KEGG" id="fmr:Fuma_01814"/>